<protein>
    <submittedName>
        <fullName evidence="2">Uncharacterized protein</fullName>
    </submittedName>
</protein>
<organism evidence="2 3">
    <name type="scientific">Azospirillum oleiclasticum</name>
    <dbReference type="NCBI Taxonomy" id="2735135"/>
    <lineage>
        <taxon>Bacteria</taxon>
        <taxon>Pseudomonadati</taxon>
        <taxon>Pseudomonadota</taxon>
        <taxon>Alphaproteobacteria</taxon>
        <taxon>Rhodospirillales</taxon>
        <taxon>Azospirillaceae</taxon>
        <taxon>Azospirillum</taxon>
    </lineage>
</organism>
<feature type="compositionally biased region" description="Basic and acidic residues" evidence="1">
    <location>
        <begin position="58"/>
        <end position="70"/>
    </location>
</feature>
<dbReference type="RefSeq" id="WP_180281069.1">
    <property type="nucleotide sequence ID" value="NZ_JABFDB010000002.1"/>
</dbReference>
<feature type="region of interest" description="Disordered" evidence="1">
    <location>
        <begin position="50"/>
        <end position="70"/>
    </location>
</feature>
<keyword evidence="3" id="KW-1185">Reference proteome</keyword>
<gene>
    <name evidence="2" type="ORF">HND93_06280</name>
</gene>
<accession>A0ABX2T7X3</accession>
<dbReference type="Proteomes" id="UP000584642">
    <property type="component" value="Unassembled WGS sequence"/>
</dbReference>
<evidence type="ECO:0000256" key="1">
    <source>
        <dbReference type="SAM" id="MobiDB-lite"/>
    </source>
</evidence>
<reference evidence="2 3" key="1">
    <citation type="submission" date="2020-05" db="EMBL/GenBank/DDBJ databases">
        <title>Azospirillum oleiclasticum sp. nov, a nitrogen-fixing and heavy crude oil-emulsifying bacterium isolated from the crude oil of Yumen Oilfield.</title>
        <authorList>
            <person name="Wu D."/>
            <person name="Cai M."/>
            <person name="Zhang X."/>
        </authorList>
    </citation>
    <scope>NUCLEOTIDE SEQUENCE [LARGE SCALE GENOMIC DNA]</scope>
    <source>
        <strain evidence="2 3">ROY-1-1-2</strain>
    </source>
</reference>
<sequence>MSGRHTLWAVAGLLVGRYGNAAAAQAIANANAAARDGDPPAERFWAGVADALTPDAGDDGRRERSPPTGH</sequence>
<name>A0ABX2T7X3_9PROT</name>
<evidence type="ECO:0000313" key="3">
    <source>
        <dbReference type="Proteomes" id="UP000584642"/>
    </source>
</evidence>
<dbReference type="EMBL" id="JABFDB010000002">
    <property type="protein sequence ID" value="NYZ19313.1"/>
    <property type="molecule type" value="Genomic_DNA"/>
</dbReference>
<proteinExistence type="predicted"/>
<comment type="caution">
    <text evidence="2">The sequence shown here is derived from an EMBL/GenBank/DDBJ whole genome shotgun (WGS) entry which is preliminary data.</text>
</comment>
<evidence type="ECO:0000313" key="2">
    <source>
        <dbReference type="EMBL" id="NYZ19313.1"/>
    </source>
</evidence>